<dbReference type="EMBL" id="CP007142">
    <property type="protein sequence ID" value="AJQ95816.1"/>
    <property type="molecule type" value="Genomic_DNA"/>
</dbReference>
<name>A0A0C5VCP3_9GAMM</name>
<dbReference type="HOGENOM" id="CLU_2990348_0_0_6"/>
<dbReference type="STRING" id="1445510.YC6258_00185"/>
<gene>
    <name evidence="1" type="ORF">YC6258_00185</name>
    <name evidence="2" type="ORF">YC6258_03780</name>
</gene>
<dbReference type="AlphaFoldDB" id="A0A0C5VCP3"/>
<evidence type="ECO:0000313" key="1">
    <source>
        <dbReference type="EMBL" id="AJQ92237.1"/>
    </source>
</evidence>
<dbReference type="Proteomes" id="UP000032266">
    <property type="component" value="Chromosome"/>
</dbReference>
<dbReference type="KEGG" id="gsn:YC6258_03780"/>
<accession>A0A0C5VCP3</accession>
<dbReference type="EMBL" id="CP007142">
    <property type="protein sequence ID" value="AJQ92237.1"/>
    <property type="molecule type" value="Genomic_DNA"/>
</dbReference>
<protein>
    <submittedName>
        <fullName evidence="1">Uncharacterized protein</fullName>
    </submittedName>
</protein>
<proteinExistence type="predicted"/>
<evidence type="ECO:0000313" key="3">
    <source>
        <dbReference type="Proteomes" id="UP000032266"/>
    </source>
</evidence>
<reference evidence="1 3" key="1">
    <citation type="submission" date="2014-01" db="EMBL/GenBank/DDBJ databases">
        <title>Full genme sequencing of cellulolytic bacterium Gynuella sunshinyii YC6258T gen. nov., sp. nov.</title>
        <authorList>
            <person name="Khan H."/>
            <person name="Chung E.J."/>
            <person name="Chung Y.R."/>
        </authorList>
    </citation>
    <scope>NUCLEOTIDE SEQUENCE [LARGE SCALE GENOMIC DNA]</scope>
    <source>
        <strain evidence="1 3">YC6258</strain>
    </source>
</reference>
<keyword evidence="3" id="KW-1185">Reference proteome</keyword>
<evidence type="ECO:0000313" key="2">
    <source>
        <dbReference type="EMBL" id="AJQ95816.1"/>
    </source>
</evidence>
<sequence>MEEVAEKASQLGTFDISGKVKAAEEATEIARRVSYHTLELFMEIEGRLQELEYAKAG</sequence>
<organism evidence="1 3">
    <name type="scientific">Gynuella sunshinyii YC6258</name>
    <dbReference type="NCBI Taxonomy" id="1445510"/>
    <lineage>
        <taxon>Bacteria</taxon>
        <taxon>Pseudomonadati</taxon>
        <taxon>Pseudomonadota</taxon>
        <taxon>Gammaproteobacteria</taxon>
        <taxon>Oceanospirillales</taxon>
        <taxon>Saccharospirillaceae</taxon>
        <taxon>Gynuella</taxon>
    </lineage>
</organism>
<dbReference type="KEGG" id="gsn:YC6258_00185"/>